<dbReference type="GO" id="GO:0006352">
    <property type="term" value="P:DNA-templated transcription initiation"/>
    <property type="evidence" value="ECO:0007669"/>
    <property type="project" value="InterPro"/>
</dbReference>
<dbReference type="InterPro" id="IPR013325">
    <property type="entry name" value="RNA_pol_sigma_r2"/>
</dbReference>
<dbReference type="Proteomes" id="UP000288227">
    <property type="component" value="Unassembled WGS sequence"/>
</dbReference>
<dbReference type="PANTHER" id="PTHR43133">
    <property type="entry name" value="RNA POLYMERASE ECF-TYPE SIGMA FACTO"/>
    <property type="match status" value="1"/>
</dbReference>
<evidence type="ECO:0000256" key="3">
    <source>
        <dbReference type="ARBA" id="ARBA00023125"/>
    </source>
</evidence>
<sequence>MSPRFSDIVEQIKEKGDRALTDLYVRYRSEFIQWLCGRLGCDKELAKDIYQQSILIFYENIQSGKLTTLTSQVKTYLFSIGRNKYYEAVREQRKVDALKPYEIDEEGLPEELLQKVETKLEVLGEPCRSLLIEYYYHKRSMEQLVAIFDYKNADSAKNQKYKCLERLRKLMRDSE</sequence>
<name>A0A401UD30_9BACT</name>
<keyword evidence="3" id="KW-0238">DNA-binding</keyword>
<dbReference type="Gene3D" id="1.10.1740.10">
    <property type="match status" value="1"/>
</dbReference>
<keyword evidence="6" id="KW-1185">Reference proteome</keyword>
<dbReference type="RefSeq" id="WP_127123416.1">
    <property type="nucleotide sequence ID" value="NZ_BHXQ01000005.1"/>
</dbReference>
<dbReference type="PANTHER" id="PTHR43133:SF8">
    <property type="entry name" value="RNA POLYMERASE SIGMA FACTOR HI_1459-RELATED"/>
    <property type="match status" value="1"/>
</dbReference>
<evidence type="ECO:0000256" key="2">
    <source>
        <dbReference type="ARBA" id="ARBA00023082"/>
    </source>
</evidence>
<evidence type="ECO:0000256" key="1">
    <source>
        <dbReference type="ARBA" id="ARBA00023015"/>
    </source>
</evidence>
<proteinExistence type="predicted"/>
<organism evidence="5 6">
    <name type="scientific">Chryseotalea sanaruensis</name>
    <dbReference type="NCBI Taxonomy" id="2482724"/>
    <lineage>
        <taxon>Bacteria</taxon>
        <taxon>Pseudomonadati</taxon>
        <taxon>Bacteroidota</taxon>
        <taxon>Cytophagia</taxon>
        <taxon>Cytophagales</taxon>
        <taxon>Chryseotaleaceae</taxon>
        <taxon>Chryseotalea</taxon>
    </lineage>
</organism>
<protein>
    <submittedName>
        <fullName evidence="5">Sigma-70 family RNA polymerase sigma factor</fullName>
    </submittedName>
</protein>
<evidence type="ECO:0000313" key="6">
    <source>
        <dbReference type="Proteomes" id="UP000288227"/>
    </source>
</evidence>
<gene>
    <name evidence="5" type="ORF">SanaruYs_30090</name>
</gene>
<accession>A0A401UD30</accession>
<dbReference type="GO" id="GO:0003677">
    <property type="term" value="F:DNA binding"/>
    <property type="evidence" value="ECO:0007669"/>
    <property type="project" value="UniProtKB-KW"/>
</dbReference>
<reference evidence="5 6" key="1">
    <citation type="submission" date="2018-11" db="EMBL/GenBank/DDBJ databases">
        <title>Chryseotalea sanarue gen. nov., sp., nov., a member of the family Cytophagaceae, isolated from a brackish lake in Hamamatsu Japan.</title>
        <authorList>
            <person name="Maejima Y."/>
            <person name="Iino T."/>
            <person name="Muraguchi Y."/>
            <person name="Fukuda K."/>
            <person name="Ohkuma M."/>
            <person name="Moriuchi R."/>
            <person name="Dohra H."/>
            <person name="Kimbara K."/>
            <person name="Shintani M."/>
        </authorList>
    </citation>
    <scope>NUCLEOTIDE SEQUENCE [LARGE SCALE GENOMIC DNA]</scope>
    <source>
        <strain evidence="5 6">Ys</strain>
    </source>
</reference>
<dbReference type="GO" id="GO:0016987">
    <property type="term" value="F:sigma factor activity"/>
    <property type="evidence" value="ECO:0007669"/>
    <property type="project" value="UniProtKB-KW"/>
</dbReference>
<keyword evidence="1" id="KW-0805">Transcription regulation</keyword>
<dbReference type="InterPro" id="IPR039425">
    <property type="entry name" value="RNA_pol_sigma-70-like"/>
</dbReference>
<evidence type="ECO:0000313" key="5">
    <source>
        <dbReference type="EMBL" id="GCC52770.1"/>
    </source>
</evidence>
<dbReference type="AlphaFoldDB" id="A0A401UD30"/>
<dbReference type="EMBL" id="BHXQ01000005">
    <property type="protein sequence ID" value="GCC52770.1"/>
    <property type="molecule type" value="Genomic_DNA"/>
</dbReference>
<dbReference type="SUPFAM" id="SSF88946">
    <property type="entry name" value="Sigma2 domain of RNA polymerase sigma factors"/>
    <property type="match status" value="1"/>
</dbReference>
<keyword evidence="4" id="KW-0804">Transcription</keyword>
<keyword evidence="2" id="KW-0731">Sigma factor</keyword>
<evidence type="ECO:0000256" key="4">
    <source>
        <dbReference type="ARBA" id="ARBA00023163"/>
    </source>
</evidence>
<comment type="caution">
    <text evidence="5">The sequence shown here is derived from an EMBL/GenBank/DDBJ whole genome shotgun (WGS) entry which is preliminary data.</text>
</comment>